<dbReference type="Proteomes" id="UP000696573">
    <property type="component" value="Unassembled WGS sequence"/>
</dbReference>
<comment type="caution">
    <text evidence="2">The sequence shown here is derived from an EMBL/GenBank/DDBJ whole genome shotgun (WGS) entry which is preliminary data.</text>
</comment>
<reference evidence="2" key="1">
    <citation type="submission" date="2021-10" db="EMBL/GenBank/DDBJ databases">
        <authorList>
            <person name="Piombo E."/>
        </authorList>
    </citation>
    <scope>NUCLEOTIDE SEQUENCE</scope>
</reference>
<keyword evidence="3" id="KW-1185">Reference proteome</keyword>
<feature type="compositionally biased region" description="Low complexity" evidence="1">
    <location>
        <begin position="104"/>
        <end position="117"/>
    </location>
</feature>
<sequence length="469" mass="51636">MELERAFRTPEPAQYQQPPTYLTQRDKPQDPSALEPNPHHVQKQTPQREAQTPEQPPVMSDHEQLQQLQITVMQLERAFHNFVNASSPSHSHKGSFDSAISNQSSLSRPSSVISPTSPKHPDMKDTYFHNPAKTYTSSPLGRPATASNDSANHSRTNSITCGSPTAEMGPKQMEGKAKSSRLRKVLSAGSMELLGEHPDIAYDGHDVEPIDQGAAREARNEDRPQPHNSSGHGIYGRKIFSKSVDHLAASPSMATPASASSMLRKVGNGMKRKSRTLSGLFRPKSAVATGSPNTAFEAELPLTNEPLKSPVPETTPSLTWSTDMAKPNLSREDIYQALDTPEPDTPEPPSFNMNKNYASVQTQDAGTIQKPGMAPRSILKKQSQPSAYLLDTPTQIIPEIPSSPPLTVPNTPQTETQYDCWVNPFETTDLETLMDALSNVYDYDEPAESVQEVDKYQPPFAPRPISYYL</sequence>
<proteinExistence type="predicted"/>
<feature type="region of interest" description="Disordered" evidence="1">
    <location>
        <begin position="301"/>
        <end position="327"/>
    </location>
</feature>
<feature type="compositionally biased region" description="Basic and acidic residues" evidence="1">
    <location>
        <begin position="214"/>
        <end position="225"/>
    </location>
</feature>
<protein>
    <submittedName>
        <fullName evidence="2">Uncharacterized protein</fullName>
    </submittedName>
</protein>
<name>A0A9N9VKQ3_9HYPO</name>
<feature type="region of interest" description="Disordered" evidence="1">
    <location>
        <begin position="1"/>
        <end position="69"/>
    </location>
</feature>
<gene>
    <name evidence="2" type="ORF">CRHIZ90672A_00005005</name>
</gene>
<evidence type="ECO:0000256" key="1">
    <source>
        <dbReference type="SAM" id="MobiDB-lite"/>
    </source>
</evidence>
<feature type="compositionally biased region" description="Polar residues" evidence="1">
    <location>
        <begin position="14"/>
        <end position="23"/>
    </location>
</feature>
<dbReference type="AlphaFoldDB" id="A0A9N9VKQ3"/>
<evidence type="ECO:0000313" key="2">
    <source>
        <dbReference type="EMBL" id="CAH0024861.1"/>
    </source>
</evidence>
<feature type="region of interest" description="Disordered" evidence="1">
    <location>
        <begin position="84"/>
        <end position="182"/>
    </location>
</feature>
<feature type="region of interest" description="Disordered" evidence="1">
    <location>
        <begin position="214"/>
        <end position="235"/>
    </location>
</feature>
<evidence type="ECO:0000313" key="3">
    <source>
        <dbReference type="Proteomes" id="UP000696573"/>
    </source>
</evidence>
<accession>A0A9N9VKQ3</accession>
<dbReference type="OrthoDB" id="5141798at2759"/>
<organism evidence="2 3">
    <name type="scientific">Clonostachys rhizophaga</name>
    <dbReference type="NCBI Taxonomy" id="160324"/>
    <lineage>
        <taxon>Eukaryota</taxon>
        <taxon>Fungi</taxon>
        <taxon>Dikarya</taxon>
        <taxon>Ascomycota</taxon>
        <taxon>Pezizomycotina</taxon>
        <taxon>Sordariomycetes</taxon>
        <taxon>Hypocreomycetidae</taxon>
        <taxon>Hypocreales</taxon>
        <taxon>Bionectriaceae</taxon>
        <taxon>Clonostachys</taxon>
    </lineage>
</organism>
<feature type="compositionally biased region" description="Polar residues" evidence="1">
    <location>
        <begin position="312"/>
        <end position="322"/>
    </location>
</feature>
<feature type="compositionally biased region" description="Polar residues" evidence="1">
    <location>
        <begin position="43"/>
        <end position="53"/>
    </location>
</feature>
<feature type="compositionally biased region" description="Polar residues" evidence="1">
    <location>
        <begin position="133"/>
        <end position="163"/>
    </location>
</feature>
<dbReference type="EMBL" id="CABFNQ020000702">
    <property type="protein sequence ID" value="CAH0024861.1"/>
    <property type="molecule type" value="Genomic_DNA"/>
</dbReference>